<accession>A0A1Y6BSL5</accession>
<dbReference type="RefSeq" id="WP_132318173.1">
    <property type="nucleotide sequence ID" value="NZ_FWZT01000007.1"/>
</dbReference>
<organism evidence="1 2">
    <name type="scientific">Pseudobacteriovorax antillogorgiicola</name>
    <dbReference type="NCBI Taxonomy" id="1513793"/>
    <lineage>
        <taxon>Bacteria</taxon>
        <taxon>Pseudomonadati</taxon>
        <taxon>Bdellovibrionota</taxon>
        <taxon>Oligoflexia</taxon>
        <taxon>Oligoflexales</taxon>
        <taxon>Pseudobacteriovoracaceae</taxon>
        <taxon>Pseudobacteriovorax</taxon>
    </lineage>
</organism>
<protein>
    <submittedName>
        <fullName evidence="1">Uncharacterized protein</fullName>
    </submittedName>
</protein>
<evidence type="ECO:0000313" key="1">
    <source>
        <dbReference type="EMBL" id="SMF22991.1"/>
    </source>
</evidence>
<reference evidence="2" key="1">
    <citation type="submission" date="2017-04" db="EMBL/GenBank/DDBJ databases">
        <authorList>
            <person name="Varghese N."/>
            <person name="Submissions S."/>
        </authorList>
    </citation>
    <scope>NUCLEOTIDE SEQUENCE [LARGE SCALE GENOMIC DNA]</scope>
    <source>
        <strain evidence="2">RKEM611</strain>
    </source>
</reference>
<dbReference type="PROSITE" id="PS51257">
    <property type="entry name" value="PROKAR_LIPOPROTEIN"/>
    <property type="match status" value="1"/>
</dbReference>
<keyword evidence="2" id="KW-1185">Reference proteome</keyword>
<gene>
    <name evidence="1" type="ORF">SAMN06296036_107259</name>
</gene>
<evidence type="ECO:0000313" key="2">
    <source>
        <dbReference type="Proteomes" id="UP000192907"/>
    </source>
</evidence>
<dbReference type="AlphaFoldDB" id="A0A1Y6BSL5"/>
<name>A0A1Y6BSL5_9BACT</name>
<proteinExistence type="predicted"/>
<sequence>MDKAIILIGLLLALNIILGSCLIGKNMETDSLEANLEESYREISQLEQQRLWEKGFDSKYGIKPGCDGQGNCK</sequence>
<dbReference type="Proteomes" id="UP000192907">
    <property type="component" value="Unassembled WGS sequence"/>
</dbReference>
<dbReference type="EMBL" id="FWZT01000007">
    <property type="protein sequence ID" value="SMF22991.1"/>
    <property type="molecule type" value="Genomic_DNA"/>
</dbReference>